<dbReference type="InterPro" id="IPR035965">
    <property type="entry name" value="PAS-like_dom_sf"/>
</dbReference>
<dbReference type="AlphaFoldDB" id="A0A0W8E5X4"/>
<dbReference type="SUPFAM" id="SSF55874">
    <property type="entry name" value="ATPase domain of HSP90 chaperone/DNA topoisomerase II/histidine kinase"/>
    <property type="match status" value="1"/>
</dbReference>
<dbReference type="CDD" id="cd00082">
    <property type="entry name" value="HisKA"/>
    <property type="match status" value="1"/>
</dbReference>
<evidence type="ECO:0000256" key="3">
    <source>
        <dbReference type="ARBA" id="ARBA00022553"/>
    </source>
</evidence>
<dbReference type="SUPFAM" id="SSF55785">
    <property type="entry name" value="PYP-like sensor domain (PAS domain)"/>
    <property type="match status" value="4"/>
</dbReference>
<evidence type="ECO:0000256" key="5">
    <source>
        <dbReference type="ARBA" id="ARBA00022777"/>
    </source>
</evidence>
<dbReference type="Pfam" id="PF13185">
    <property type="entry name" value="GAF_2"/>
    <property type="match status" value="1"/>
</dbReference>
<dbReference type="Pfam" id="PF08447">
    <property type="entry name" value="PAS_3"/>
    <property type="match status" value="1"/>
</dbReference>
<dbReference type="InterPro" id="IPR003661">
    <property type="entry name" value="HisK_dim/P_dom"/>
</dbReference>
<dbReference type="PANTHER" id="PTHR43304:SF1">
    <property type="entry name" value="PAC DOMAIN-CONTAINING PROTEIN"/>
    <property type="match status" value="1"/>
</dbReference>
<dbReference type="SUPFAM" id="SSF55781">
    <property type="entry name" value="GAF domain-like"/>
    <property type="match status" value="1"/>
</dbReference>
<proteinExistence type="predicted"/>
<dbReference type="Gene3D" id="1.10.287.130">
    <property type="match status" value="1"/>
</dbReference>
<dbReference type="InterPro" id="IPR003018">
    <property type="entry name" value="GAF"/>
</dbReference>
<evidence type="ECO:0000256" key="4">
    <source>
        <dbReference type="ARBA" id="ARBA00022679"/>
    </source>
</evidence>
<dbReference type="SUPFAM" id="SSF47384">
    <property type="entry name" value="Homodimeric domain of signal transducing histidine kinase"/>
    <property type="match status" value="1"/>
</dbReference>
<dbReference type="Pfam" id="PF13426">
    <property type="entry name" value="PAS_9"/>
    <property type="match status" value="1"/>
</dbReference>
<dbReference type="CDD" id="cd00130">
    <property type="entry name" value="PAS"/>
    <property type="match status" value="4"/>
</dbReference>
<feature type="region of interest" description="Disordered" evidence="6">
    <location>
        <begin position="19"/>
        <end position="43"/>
    </location>
</feature>
<dbReference type="PROSITE" id="PS50113">
    <property type="entry name" value="PAC"/>
    <property type="match status" value="2"/>
</dbReference>
<dbReference type="Gene3D" id="3.30.565.10">
    <property type="entry name" value="Histidine kinase-like ATPase, C-terminal domain"/>
    <property type="match status" value="1"/>
</dbReference>
<evidence type="ECO:0000256" key="2">
    <source>
        <dbReference type="ARBA" id="ARBA00012438"/>
    </source>
</evidence>
<dbReference type="InterPro" id="IPR036890">
    <property type="entry name" value="HATPase_C_sf"/>
</dbReference>
<feature type="domain" description="PAC" evidence="9">
    <location>
        <begin position="124"/>
        <end position="175"/>
    </location>
</feature>
<dbReference type="EMBL" id="LNQE01001861">
    <property type="protein sequence ID" value="KUG04046.1"/>
    <property type="molecule type" value="Genomic_DNA"/>
</dbReference>
<dbReference type="SMART" id="SM00388">
    <property type="entry name" value="HisKA"/>
    <property type="match status" value="1"/>
</dbReference>
<dbReference type="InterPro" id="IPR000700">
    <property type="entry name" value="PAS-assoc_C"/>
</dbReference>
<dbReference type="NCBIfam" id="TIGR00229">
    <property type="entry name" value="sensory_box"/>
    <property type="match status" value="3"/>
</dbReference>
<dbReference type="InterPro" id="IPR005467">
    <property type="entry name" value="His_kinase_dom"/>
</dbReference>
<dbReference type="Pfam" id="PF08448">
    <property type="entry name" value="PAS_4"/>
    <property type="match status" value="1"/>
</dbReference>
<evidence type="ECO:0000259" key="9">
    <source>
        <dbReference type="PROSITE" id="PS50113"/>
    </source>
</evidence>
<evidence type="ECO:0000259" key="8">
    <source>
        <dbReference type="PROSITE" id="PS50112"/>
    </source>
</evidence>
<feature type="domain" description="PAS" evidence="8">
    <location>
        <begin position="368"/>
        <end position="413"/>
    </location>
</feature>
<evidence type="ECO:0000256" key="6">
    <source>
        <dbReference type="SAM" id="MobiDB-lite"/>
    </source>
</evidence>
<dbReference type="InterPro" id="IPR013767">
    <property type="entry name" value="PAS_fold"/>
</dbReference>
<dbReference type="PANTHER" id="PTHR43304">
    <property type="entry name" value="PHYTOCHROME-LIKE PROTEIN CPH1"/>
    <property type="match status" value="1"/>
</dbReference>
<comment type="caution">
    <text evidence="10">The sequence shown here is derived from an EMBL/GenBank/DDBJ whole genome shotgun (WGS) entry which is preliminary data.</text>
</comment>
<dbReference type="Pfam" id="PF00512">
    <property type="entry name" value="HisKA"/>
    <property type="match status" value="1"/>
</dbReference>
<dbReference type="InterPro" id="IPR003594">
    <property type="entry name" value="HATPase_dom"/>
</dbReference>
<dbReference type="InterPro" id="IPR036097">
    <property type="entry name" value="HisK_dim/P_sf"/>
</dbReference>
<dbReference type="InterPro" id="IPR013655">
    <property type="entry name" value="PAS_fold_3"/>
</dbReference>
<accession>A0A0W8E5X4</accession>
<dbReference type="Pfam" id="PF00989">
    <property type="entry name" value="PAS"/>
    <property type="match status" value="1"/>
</dbReference>
<dbReference type="InterPro" id="IPR004358">
    <property type="entry name" value="Sig_transdc_His_kin-like_C"/>
</dbReference>
<evidence type="ECO:0000256" key="1">
    <source>
        <dbReference type="ARBA" id="ARBA00000085"/>
    </source>
</evidence>
<dbReference type="PROSITE" id="PS50109">
    <property type="entry name" value="HIS_KIN"/>
    <property type="match status" value="1"/>
</dbReference>
<evidence type="ECO:0000313" key="10">
    <source>
        <dbReference type="EMBL" id="KUG04046.1"/>
    </source>
</evidence>
<dbReference type="Gene3D" id="3.30.450.40">
    <property type="match status" value="1"/>
</dbReference>
<name>A0A0W8E5X4_9ZZZZ</name>
<comment type="catalytic activity">
    <reaction evidence="1">
        <text>ATP + protein L-histidine = ADP + protein N-phospho-L-histidine.</text>
        <dbReference type="EC" id="2.7.13.3"/>
    </reaction>
</comment>
<dbReference type="Pfam" id="PF02518">
    <property type="entry name" value="HATPase_c"/>
    <property type="match status" value="1"/>
</dbReference>
<feature type="domain" description="PAC" evidence="9">
    <location>
        <begin position="556"/>
        <end position="608"/>
    </location>
</feature>
<keyword evidence="3" id="KW-0597">Phosphoprotein</keyword>
<dbReference type="SMART" id="SM00086">
    <property type="entry name" value="PAC"/>
    <property type="match status" value="2"/>
</dbReference>
<feature type="domain" description="Histidine kinase" evidence="7">
    <location>
        <begin position="748"/>
        <end position="952"/>
    </location>
</feature>
<feature type="domain" description="PAS" evidence="8">
    <location>
        <begin position="609"/>
        <end position="656"/>
    </location>
</feature>
<dbReference type="InterPro" id="IPR013656">
    <property type="entry name" value="PAS_4"/>
</dbReference>
<dbReference type="SMART" id="SM00387">
    <property type="entry name" value="HATPase_c"/>
    <property type="match status" value="1"/>
</dbReference>
<dbReference type="Gene3D" id="3.30.450.20">
    <property type="entry name" value="PAS domain"/>
    <property type="match status" value="4"/>
</dbReference>
<dbReference type="PROSITE" id="PS50112">
    <property type="entry name" value="PAS"/>
    <property type="match status" value="3"/>
</dbReference>
<sequence length="959" mass="108682">MGKTLAEEAPNSELLRLQQENRELKAKPKQYQNDDITGKESIKDMPGKLSGEIIELLEEIPTAIYHIDFRVPKFTMVNDNLCHYSGYTREELLGKNPFDLMDDKSKLVFKERLQKMLVGERIDPSVAYTVIAKDGTKYFATLNMKFTYEGDKPVGALVIAQDITERKQVEEKIQLQNALLDGINRIFKKAISCDTEEVLGKTCLNVAQELTGSKFGYIDEVNTSGYLDNIAISDPGWSVCTMPDSMKQTSLSKNLNIRGIRGRVILDGKPLFTNNPASHPEMIALPEGHPPINAFLGVPLIQSGMVIGMVGLGNKENGYNNQDVYILETLAVAIVQALMRKRAELAVKESEQHLGELVRERTRELEQSRQRLIRTVESITDAFFTLDRDWRVTYWNKAAEDIFNIKREKILAKVLWEIFPEMVGTDIYNHGYRSMDEDIPLAFEFLGVYTGRWFEARTHPSEDGLTVYLHDINDRKQTEELLCKSEERFRALVTASSEVLYRMSSDWSVMYQLQSRGFLSNTDKPSSAWFTDFIPPEDQPHVRDAINEAIRTKSIFELEHRVWQADGSLGLIFSRAIPLFNPRGEIVEWFGAASDISKRKQIEKGLLQSEEKFSKAFNGIPIMMTLATVNEGRYVDCNEALCLKTGYTREEIIGRTSKDLNLFADLDFRKRPGHVKRLVRDGKIENVEIDIRTKPGKVLNCLFWSQLIHLDGETCHITGLVDVTEQKRLEKEISRLDRLNLIGEMAASIGHEIRNPMTAIRGFLQMLSSKQVYTDDLVYFDLMIEELDRANDIITEYLGMAKNKKVDLQYVFLDLIIKSLHPMIQSDANHREIIVKLDLNKPPQPLIDENEIRQLILNMTRNGLEAMSAGGTLTIGTTTEGSDIVLYVKDEGQGMPSDVIDRLGTPFVTTKDNGTGLGLAVCYSIAARHNAAIDYDTGPSGTTFYVRFPIPVQQQLALE</sequence>
<gene>
    <name evidence="10" type="ORF">ASZ90_018572</name>
</gene>
<dbReference type="PRINTS" id="PR00344">
    <property type="entry name" value="BCTRLSENSOR"/>
</dbReference>
<dbReference type="EC" id="2.7.13.3" evidence="2"/>
<keyword evidence="5" id="KW-0418">Kinase</keyword>
<feature type="domain" description="PAS" evidence="8">
    <location>
        <begin position="49"/>
        <end position="120"/>
    </location>
</feature>
<dbReference type="InterPro" id="IPR001610">
    <property type="entry name" value="PAC"/>
</dbReference>
<evidence type="ECO:0000259" key="7">
    <source>
        <dbReference type="PROSITE" id="PS50109"/>
    </source>
</evidence>
<protein>
    <recommendedName>
        <fullName evidence="2">histidine kinase</fullName>
        <ecNumber evidence="2">2.7.13.3</ecNumber>
    </recommendedName>
</protein>
<reference evidence="10" key="1">
    <citation type="journal article" date="2015" name="Proc. Natl. Acad. Sci. U.S.A.">
        <title>Networks of energetic and metabolic interactions define dynamics in microbial communities.</title>
        <authorList>
            <person name="Embree M."/>
            <person name="Liu J.K."/>
            <person name="Al-Bassam M.M."/>
            <person name="Zengler K."/>
        </authorList>
    </citation>
    <scope>NUCLEOTIDE SEQUENCE</scope>
</reference>
<dbReference type="InterPro" id="IPR052162">
    <property type="entry name" value="Sensor_kinase/Photoreceptor"/>
</dbReference>
<dbReference type="InterPro" id="IPR000014">
    <property type="entry name" value="PAS"/>
</dbReference>
<keyword evidence="4" id="KW-0808">Transferase</keyword>
<dbReference type="InterPro" id="IPR029016">
    <property type="entry name" value="GAF-like_dom_sf"/>
</dbReference>
<organism evidence="10">
    <name type="scientific">hydrocarbon metagenome</name>
    <dbReference type="NCBI Taxonomy" id="938273"/>
    <lineage>
        <taxon>unclassified sequences</taxon>
        <taxon>metagenomes</taxon>
        <taxon>ecological metagenomes</taxon>
    </lineage>
</organism>
<dbReference type="GO" id="GO:0000155">
    <property type="term" value="F:phosphorelay sensor kinase activity"/>
    <property type="evidence" value="ECO:0007669"/>
    <property type="project" value="InterPro"/>
</dbReference>
<dbReference type="SMART" id="SM00091">
    <property type="entry name" value="PAS"/>
    <property type="match status" value="3"/>
</dbReference>